<evidence type="ECO:0000313" key="2">
    <source>
        <dbReference type="EMBL" id="MFD1533403.1"/>
    </source>
</evidence>
<dbReference type="Pfam" id="PF04480">
    <property type="entry name" value="DUF559"/>
    <property type="match status" value="1"/>
</dbReference>
<name>A0ABW4FS33_9PSEU</name>
<reference evidence="3" key="1">
    <citation type="journal article" date="2019" name="Int. J. Syst. Evol. Microbiol.">
        <title>The Global Catalogue of Microorganisms (GCM) 10K type strain sequencing project: providing services to taxonomists for standard genome sequencing and annotation.</title>
        <authorList>
            <consortium name="The Broad Institute Genomics Platform"/>
            <consortium name="The Broad Institute Genome Sequencing Center for Infectious Disease"/>
            <person name="Wu L."/>
            <person name="Ma J."/>
        </authorList>
    </citation>
    <scope>NUCLEOTIDE SEQUENCE [LARGE SCALE GENOMIC DNA]</scope>
    <source>
        <strain evidence="3">JCM 12165</strain>
    </source>
</reference>
<dbReference type="InterPro" id="IPR007569">
    <property type="entry name" value="DUF559"/>
</dbReference>
<evidence type="ECO:0000313" key="3">
    <source>
        <dbReference type="Proteomes" id="UP001597145"/>
    </source>
</evidence>
<dbReference type="SUPFAM" id="SSF52980">
    <property type="entry name" value="Restriction endonuclease-like"/>
    <property type="match status" value="1"/>
</dbReference>
<comment type="caution">
    <text evidence="2">The sequence shown here is derived from an EMBL/GenBank/DDBJ whole genome shotgun (WGS) entry which is preliminary data.</text>
</comment>
<protein>
    <submittedName>
        <fullName evidence="2">Endonuclease domain-containing protein</fullName>
    </submittedName>
</protein>
<sequence length="302" mass="33278">MIGLPKVFRGTAAIQAGLVTKGQLRGPRYLRLLPDVYTPTTGEPPGLADRSHAAYLFGRGRGVLSGYSAAELIGASCGSDGAAAELTVPGGGVRSHPSLLMHRDRLAQGEVQRCGEVLVTTPVRTAYDLARRLELVEAVVALDALANRGRWPSGRTPGFDPAAVLKLATRYPRARGRSRLPQVVGLADRRSGSPMETRLRLVLLLRGLPTPEVQYPVLDGRRREAVWLDLAYPQLRIGIEYEGEEHTRSERVLRDAARYTTLVDAGWRMFRFTKYQVFLEPDEVAATIRRALARPRDSHQIP</sequence>
<keyword evidence="2" id="KW-0540">Nuclease</keyword>
<keyword evidence="2" id="KW-0255">Endonuclease</keyword>
<dbReference type="Proteomes" id="UP001597145">
    <property type="component" value="Unassembled WGS sequence"/>
</dbReference>
<keyword evidence="2" id="KW-0378">Hydrolase</keyword>
<evidence type="ECO:0000259" key="1">
    <source>
        <dbReference type="Pfam" id="PF04480"/>
    </source>
</evidence>
<accession>A0ABW4FS33</accession>
<dbReference type="Gene3D" id="3.40.960.10">
    <property type="entry name" value="VSR Endonuclease"/>
    <property type="match status" value="1"/>
</dbReference>
<dbReference type="GO" id="GO:0004519">
    <property type="term" value="F:endonuclease activity"/>
    <property type="evidence" value="ECO:0007669"/>
    <property type="project" value="UniProtKB-KW"/>
</dbReference>
<keyword evidence="3" id="KW-1185">Reference proteome</keyword>
<dbReference type="RefSeq" id="WP_343985295.1">
    <property type="nucleotide sequence ID" value="NZ_BAAAJG010000026.1"/>
</dbReference>
<proteinExistence type="predicted"/>
<dbReference type="EMBL" id="JBHUCP010000025">
    <property type="protein sequence ID" value="MFD1533403.1"/>
    <property type="molecule type" value="Genomic_DNA"/>
</dbReference>
<organism evidence="2 3">
    <name type="scientific">Pseudonocardia aurantiaca</name>
    <dbReference type="NCBI Taxonomy" id="75290"/>
    <lineage>
        <taxon>Bacteria</taxon>
        <taxon>Bacillati</taxon>
        <taxon>Actinomycetota</taxon>
        <taxon>Actinomycetes</taxon>
        <taxon>Pseudonocardiales</taxon>
        <taxon>Pseudonocardiaceae</taxon>
        <taxon>Pseudonocardia</taxon>
    </lineage>
</organism>
<dbReference type="InterPro" id="IPR011335">
    <property type="entry name" value="Restrct_endonuc-II-like"/>
</dbReference>
<gene>
    <name evidence="2" type="ORF">ACFSCY_28660</name>
</gene>
<feature type="domain" description="DUF559" evidence="1">
    <location>
        <begin position="228"/>
        <end position="292"/>
    </location>
</feature>